<proteinExistence type="predicted"/>
<reference evidence="1 2" key="1">
    <citation type="submission" date="2024-06" db="EMBL/GenBank/DDBJ databases">
        <title>Lysinibacillus zambalefons sp. nov., a Novel Firmicute Isolated from the Poon Bato Zambales Hyperalkaline Spring.</title>
        <authorList>
            <person name="Aja J.A."/>
            <person name="Lazaro J.E.H."/>
            <person name="Llorin L.D."/>
            <person name="Lim K.R."/>
            <person name="Teodosio J."/>
            <person name="Dalisay D.S."/>
        </authorList>
    </citation>
    <scope>NUCLEOTIDE SEQUENCE [LARGE SCALE GENOMIC DNA]</scope>
    <source>
        <strain evidence="1 2">M3</strain>
    </source>
</reference>
<keyword evidence="2" id="KW-1185">Reference proteome</keyword>
<evidence type="ECO:0000313" key="2">
    <source>
        <dbReference type="Proteomes" id="UP001478862"/>
    </source>
</evidence>
<evidence type="ECO:0000313" key="1">
    <source>
        <dbReference type="EMBL" id="MEQ6358027.1"/>
    </source>
</evidence>
<organism evidence="1 2">
    <name type="scientific">Lysinibacillus zambalensis</name>
    <dbReference type="NCBI Taxonomy" id="3160866"/>
    <lineage>
        <taxon>Bacteria</taxon>
        <taxon>Bacillati</taxon>
        <taxon>Bacillota</taxon>
        <taxon>Bacilli</taxon>
        <taxon>Bacillales</taxon>
        <taxon>Bacillaceae</taxon>
        <taxon>Lysinibacillus</taxon>
    </lineage>
</organism>
<dbReference type="RefSeq" id="WP_349662308.1">
    <property type="nucleotide sequence ID" value="NZ_JBEGDG010000047.1"/>
</dbReference>
<name>A0ABV1MZT1_9BACI</name>
<protein>
    <submittedName>
        <fullName evidence="1">Uncharacterized protein</fullName>
    </submittedName>
</protein>
<sequence>MLKIMEQQIKVEEVKDFTHSRMNIFQKTHPTAKMLDIGINEVNGVQIGYLFHDASTR</sequence>
<dbReference type="EMBL" id="JBEGDG010000047">
    <property type="protein sequence ID" value="MEQ6358027.1"/>
    <property type="molecule type" value="Genomic_DNA"/>
</dbReference>
<accession>A0ABV1MZT1</accession>
<dbReference type="Proteomes" id="UP001478862">
    <property type="component" value="Unassembled WGS sequence"/>
</dbReference>
<gene>
    <name evidence="1" type="ORF">ABNX05_25870</name>
</gene>
<comment type="caution">
    <text evidence="1">The sequence shown here is derived from an EMBL/GenBank/DDBJ whole genome shotgun (WGS) entry which is preliminary data.</text>
</comment>